<reference evidence="1" key="1">
    <citation type="submission" date="2024-06" db="EMBL/GenBank/DDBJ databases">
        <title>Genome Sequence of an extremely halophilic archaeon isolated from Permian era halite, Salado Formation, Carlsbad, New Mexico: Halobacterium sp. strain NMX12-1.</title>
        <authorList>
            <person name="Sotoa L."/>
            <person name="DasSarma P."/>
            <person name="Anton B.P."/>
            <person name="Vincze T."/>
            <person name="Verma I."/>
            <person name="Eralp B."/>
            <person name="Powers D.W."/>
            <person name="Dozier B.L."/>
            <person name="Roberts R.J."/>
            <person name="DasSarma S."/>
        </authorList>
    </citation>
    <scope>NUCLEOTIDE SEQUENCE</scope>
    <source>
        <strain evidence="1">NMX12-1</strain>
    </source>
</reference>
<dbReference type="RefSeq" id="WP_353634761.1">
    <property type="nucleotide sequence ID" value="NZ_CP159204.1"/>
</dbReference>
<gene>
    <name evidence="1" type="ORF">ABSL23_03760</name>
</gene>
<protein>
    <recommendedName>
        <fullName evidence="2">DUF1102 domain-containing protein</fullName>
    </recommendedName>
</protein>
<dbReference type="EMBL" id="CP159204">
    <property type="protein sequence ID" value="XCF17138.1"/>
    <property type="molecule type" value="Genomic_DNA"/>
</dbReference>
<name>A0AAU8CDZ2_9EURY</name>
<sequence length="153" mass="15902">MHGPRVVSIVLALAAVSMLATGTLGFTSVSAERGVSVNVVDSEYAYVGVTACTPTHSENETGNGSGAGTADVYVTVTNQYSTPVVVEGIEGDGGNDGDLDDSRRVIPVGETKKYSLQFDAREVTVDVTADAFDATVTATVVEKQRKNCNPSQP</sequence>
<accession>A0AAU8CDZ2</accession>
<evidence type="ECO:0000313" key="1">
    <source>
        <dbReference type="EMBL" id="XCF17138.1"/>
    </source>
</evidence>
<evidence type="ECO:0008006" key="2">
    <source>
        <dbReference type="Google" id="ProtNLM"/>
    </source>
</evidence>
<organism evidence="1">
    <name type="scientific">Halobacterium sp. NMX12-1</name>
    <dbReference type="NCBI Taxonomy" id="3166650"/>
    <lineage>
        <taxon>Archaea</taxon>
        <taxon>Methanobacteriati</taxon>
        <taxon>Methanobacteriota</taxon>
        <taxon>Stenosarchaea group</taxon>
        <taxon>Halobacteria</taxon>
        <taxon>Halobacteriales</taxon>
        <taxon>Halobacteriaceae</taxon>
        <taxon>Halobacterium</taxon>
    </lineage>
</organism>
<dbReference type="AlphaFoldDB" id="A0AAU8CDZ2"/>
<proteinExistence type="predicted"/>
<dbReference type="KEGG" id="hanx:ABSL23_03760"/>
<dbReference type="GeneID" id="91108235"/>